<evidence type="ECO:0000313" key="3">
    <source>
        <dbReference type="Proteomes" id="UP000054632"/>
    </source>
</evidence>
<dbReference type="EMBL" id="JYDR01000227">
    <property type="protein sequence ID" value="KRY65152.1"/>
    <property type="molecule type" value="Genomic_DNA"/>
</dbReference>
<evidence type="ECO:0000256" key="1">
    <source>
        <dbReference type="SAM" id="MobiDB-lite"/>
    </source>
</evidence>
<comment type="caution">
    <text evidence="2">The sequence shown here is derived from an EMBL/GenBank/DDBJ whole genome shotgun (WGS) entry which is preliminary data.</text>
</comment>
<organism evidence="2 3">
    <name type="scientific">Trichinella pseudospiralis</name>
    <name type="common">Parasitic roundworm</name>
    <dbReference type="NCBI Taxonomy" id="6337"/>
    <lineage>
        <taxon>Eukaryota</taxon>
        <taxon>Metazoa</taxon>
        <taxon>Ecdysozoa</taxon>
        <taxon>Nematoda</taxon>
        <taxon>Enoplea</taxon>
        <taxon>Dorylaimia</taxon>
        <taxon>Trichinellida</taxon>
        <taxon>Trichinellidae</taxon>
        <taxon>Trichinella</taxon>
    </lineage>
</organism>
<feature type="region of interest" description="Disordered" evidence="1">
    <location>
        <begin position="32"/>
        <end position="51"/>
    </location>
</feature>
<dbReference type="Proteomes" id="UP000054632">
    <property type="component" value="Unassembled WGS sequence"/>
</dbReference>
<accession>A0A0V1DUA3</accession>
<dbReference type="AlphaFoldDB" id="A0A0V1DUA3"/>
<sequence length="84" mass="9028">MSNSWMRNPTFLSSRVAVHRIPPPQCCADTAARAAEPVRQTSSSPRSGCTTESSSYAATAAWHGESVLQPDMSERIISCHGGLH</sequence>
<feature type="compositionally biased region" description="Polar residues" evidence="1">
    <location>
        <begin position="39"/>
        <end position="49"/>
    </location>
</feature>
<protein>
    <submittedName>
        <fullName evidence="2">Uncharacterized protein</fullName>
    </submittedName>
</protein>
<name>A0A0V1DUA3_TRIPS</name>
<proteinExistence type="predicted"/>
<gene>
    <name evidence="2" type="ORF">T4A_4462</name>
</gene>
<reference evidence="2 3" key="1">
    <citation type="submission" date="2015-01" db="EMBL/GenBank/DDBJ databases">
        <title>Evolution of Trichinella species and genotypes.</title>
        <authorList>
            <person name="Korhonen P.K."/>
            <person name="Edoardo P."/>
            <person name="Giuseppe L.R."/>
            <person name="Gasser R.B."/>
        </authorList>
    </citation>
    <scope>NUCLEOTIDE SEQUENCE [LARGE SCALE GENOMIC DNA]</scope>
    <source>
        <strain evidence="2">ISS13</strain>
    </source>
</reference>
<evidence type="ECO:0000313" key="2">
    <source>
        <dbReference type="EMBL" id="KRY65152.1"/>
    </source>
</evidence>